<evidence type="ECO:0000313" key="2">
    <source>
        <dbReference type="EMBL" id="KAH6894139.1"/>
    </source>
</evidence>
<proteinExistence type="predicted"/>
<comment type="caution">
    <text evidence="2">The sequence shown here is derived from an EMBL/GenBank/DDBJ whole genome shotgun (WGS) entry which is preliminary data.</text>
</comment>
<accession>A0A9P9AVA0</accession>
<gene>
    <name evidence="2" type="ORF">B0T10DRAFT_239418</name>
</gene>
<dbReference type="AlphaFoldDB" id="A0A9P9AVA0"/>
<name>A0A9P9AVA0_9HYPO</name>
<feature type="compositionally biased region" description="Basic and acidic residues" evidence="1">
    <location>
        <begin position="73"/>
        <end position="82"/>
    </location>
</feature>
<feature type="region of interest" description="Disordered" evidence="1">
    <location>
        <begin position="68"/>
        <end position="100"/>
    </location>
</feature>
<dbReference type="EMBL" id="JAGPYM010000005">
    <property type="protein sequence ID" value="KAH6894139.1"/>
    <property type="molecule type" value="Genomic_DNA"/>
</dbReference>
<protein>
    <submittedName>
        <fullName evidence="2">Uncharacterized protein</fullName>
    </submittedName>
</protein>
<sequence length="159" mass="18458">MVGRSMAQSRERWTSRVTSEICWARWLSVLLHRYLMHLVPLTTTEWHSLLLTWTEYFPLIVLCTQTTAQEDSPETKQTERLAENGVHGRRQRHVRPVSERAPDDTALVRAERNAIAVGLVVGLGHGGFLIIIGDQRHFSHIPKRGRKQRRNRFTMDNRP</sequence>
<organism evidence="2 3">
    <name type="scientific">Thelonectria olida</name>
    <dbReference type="NCBI Taxonomy" id="1576542"/>
    <lineage>
        <taxon>Eukaryota</taxon>
        <taxon>Fungi</taxon>
        <taxon>Dikarya</taxon>
        <taxon>Ascomycota</taxon>
        <taxon>Pezizomycotina</taxon>
        <taxon>Sordariomycetes</taxon>
        <taxon>Hypocreomycetidae</taxon>
        <taxon>Hypocreales</taxon>
        <taxon>Nectriaceae</taxon>
        <taxon>Thelonectria</taxon>
    </lineage>
</organism>
<keyword evidence="3" id="KW-1185">Reference proteome</keyword>
<dbReference type="Proteomes" id="UP000777438">
    <property type="component" value="Unassembled WGS sequence"/>
</dbReference>
<reference evidence="2 3" key="1">
    <citation type="journal article" date="2021" name="Nat. Commun.">
        <title>Genetic determinants of endophytism in the Arabidopsis root mycobiome.</title>
        <authorList>
            <person name="Mesny F."/>
            <person name="Miyauchi S."/>
            <person name="Thiergart T."/>
            <person name="Pickel B."/>
            <person name="Atanasova L."/>
            <person name="Karlsson M."/>
            <person name="Huettel B."/>
            <person name="Barry K.W."/>
            <person name="Haridas S."/>
            <person name="Chen C."/>
            <person name="Bauer D."/>
            <person name="Andreopoulos W."/>
            <person name="Pangilinan J."/>
            <person name="LaButti K."/>
            <person name="Riley R."/>
            <person name="Lipzen A."/>
            <person name="Clum A."/>
            <person name="Drula E."/>
            <person name="Henrissat B."/>
            <person name="Kohler A."/>
            <person name="Grigoriev I.V."/>
            <person name="Martin F.M."/>
            <person name="Hacquard S."/>
        </authorList>
    </citation>
    <scope>NUCLEOTIDE SEQUENCE [LARGE SCALE GENOMIC DNA]</scope>
    <source>
        <strain evidence="2 3">MPI-CAGE-CH-0241</strain>
    </source>
</reference>
<evidence type="ECO:0000313" key="3">
    <source>
        <dbReference type="Proteomes" id="UP000777438"/>
    </source>
</evidence>
<evidence type="ECO:0000256" key="1">
    <source>
        <dbReference type="SAM" id="MobiDB-lite"/>
    </source>
</evidence>